<organism evidence="1 2">
    <name type="scientific">Mycobacterium tuberculosis</name>
    <dbReference type="NCBI Taxonomy" id="1773"/>
    <lineage>
        <taxon>Bacteria</taxon>
        <taxon>Bacillati</taxon>
        <taxon>Actinomycetota</taxon>
        <taxon>Actinomycetes</taxon>
        <taxon>Mycobacteriales</taxon>
        <taxon>Mycobacteriaceae</taxon>
        <taxon>Mycobacterium</taxon>
        <taxon>Mycobacterium tuberculosis complex</taxon>
    </lineage>
</organism>
<evidence type="ECO:0000313" key="1">
    <source>
        <dbReference type="EMBL" id="COV37233.1"/>
    </source>
</evidence>
<accession>A0A0U0QUB6</accession>
<dbReference type="Proteomes" id="UP000038802">
    <property type="component" value="Unassembled WGS sequence"/>
</dbReference>
<proteinExistence type="predicted"/>
<reference evidence="2" key="1">
    <citation type="submission" date="2015-03" db="EMBL/GenBank/DDBJ databases">
        <authorList>
            <consortium name="Pathogen Informatics"/>
        </authorList>
    </citation>
    <scope>NUCLEOTIDE SEQUENCE [LARGE SCALE GENOMIC DNA]</scope>
    <source>
        <strain evidence="2">K00500041</strain>
    </source>
</reference>
<gene>
    <name evidence="1" type="ORF">ERS007703_01248</name>
</gene>
<dbReference type="AlphaFoldDB" id="A0A0U0QUB6"/>
<protein>
    <submittedName>
        <fullName evidence="1">Uncharacterized protein</fullName>
    </submittedName>
</protein>
<name>A0A0U0QUB6_MYCTX</name>
<dbReference type="EMBL" id="CSAE01000100">
    <property type="protein sequence ID" value="COV37233.1"/>
    <property type="molecule type" value="Genomic_DNA"/>
</dbReference>
<sequence>MVSSRRYSSSVTWSKTACATMAFIRSRALTCRSMTPPRAALAAINAMSPPGTGQQL</sequence>
<evidence type="ECO:0000313" key="2">
    <source>
        <dbReference type="Proteomes" id="UP000038802"/>
    </source>
</evidence>